<dbReference type="STRING" id="906968.Trebr_1458"/>
<organism evidence="2 3">
    <name type="scientific">Treponema brennaborense (strain DSM 12168 / CIP 105900 / DD5/3)</name>
    <dbReference type="NCBI Taxonomy" id="906968"/>
    <lineage>
        <taxon>Bacteria</taxon>
        <taxon>Pseudomonadati</taxon>
        <taxon>Spirochaetota</taxon>
        <taxon>Spirochaetia</taxon>
        <taxon>Spirochaetales</taxon>
        <taxon>Treponemataceae</taxon>
        <taxon>Treponema</taxon>
    </lineage>
</organism>
<dbReference type="EMBL" id="CP002696">
    <property type="protein sequence ID" value="AEE16882.1"/>
    <property type="molecule type" value="Genomic_DNA"/>
</dbReference>
<dbReference type="eggNOG" id="COG1430">
    <property type="taxonomic scope" value="Bacteria"/>
</dbReference>
<dbReference type="OrthoDB" id="5526466at2"/>
<name>F4LNP7_TREBD</name>
<dbReference type="InterPro" id="IPR038695">
    <property type="entry name" value="Saro_0823-like_sf"/>
</dbReference>
<feature type="signal peptide" evidence="1">
    <location>
        <begin position="1"/>
        <end position="20"/>
    </location>
</feature>
<accession>F4LNP7</accession>
<dbReference type="Pfam" id="PF02643">
    <property type="entry name" value="DUF192"/>
    <property type="match status" value="1"/>
</dbReference>
<dbReference type="InterPro" id="IPR003795">
    <property type="entry name" value="DUF192"/>
</dbReference>
<gene>
    <name evidence="2" type="ordered locus">Trebr_1458</name>
</gene>
<keyword evidence="1" id="KW-0732">Signal</keyword>
<feature type="chain" id="PRO_5003312852" description="DUF192 domain-containing protein" evidence="1">
    <location>
        <begin position="21"/>
        <end position="147"/>
    </location>
</feature>
<evidence type="ECO:0000313" key="3">
    <source>
        <dbReference type="Proteomes" id="UP000006546"/>
    </source>
</evidence>
<evidence type="ECO:0000256" key="1">
    <source>
        <dbReference type="SAM" id="SignalP"/>
    </source>
</evidence>
<dbReference type="Proteomes" id="UP000006546">
    <property type="component" value="Chromosome"/>
</dbReference>
<protein>
    <recommendedName>
        <fullName evidence="4">DUF192 domain-containing protein</fullName>
    </recommendedName>
</protein>
<dbReference type="Gene3D" id="2.60.120.1140">
    <property type="entry name" value="Protein of unknown function DUF192"/>
    <property type="match status" value="1"/>
</dbReference>
<reference evidence="3" key="1">
    <citation type="submission" date="2011-04" db="EMBL/GenBank/DDBJ databases">
        <title>The complete genome of Treponema brennaborense DSM 12168.</title>
        <authorList>
            <person name="Lucas S."/>
            <person name="Han J."/>
            <person name="Lapidus A."/>
            <person name="Bruce D."/>
            <person name="Goodwin L."/>
            <person name="Pitluck S."/>
            <person name="Peters L."/>
            <person name="Kyrpides N."/>
            <person name="Mavromatis K."/>
            <person name="Ivanova N."/>
            <person name="Mikhailova N."/>
            <person name="Pagani I."/>
            <person name="Teshima H."/>
            <person name="Detter J.C."/>
            <person name="Tapia R."/>
            <person name="Han C."/>
            <person name="Land M."/>
            <person name="Hauser L."/>
            <person name="Markowitz V."/>
            <person name="Cheng J.-F."/>
            <person name="Hugenholtz P."/>
            <person name="Woyke T."/>
            <person name="Wu D."/>
            <person name="Gronow S."/>
            <person name="Wellnitz S."/>
            <person name="Brambilla E."/>
            <person name="Klenk H.-P."/>
            <person name="Eisen J.A."/>
        </authorList>
    </citation>
    <scope>NUCLEOTIDE SEQUENCE [LARGE SCALE GENOMIC DNA]</scope>
    <source>
        <strain evidence="3">DSM 12168 / CIP 105900 / DD5/3</strain>
    </source>
</reference>
<proteinExistence type="predicted"/>
<dbReference type="HOGENOM" id="CLU_097039_0_2_12"/>
<dbReference type="KEGG" id="tbe:Trebr_1458"/>
<evidence type="ECO:0008006" key="4">
    <source>
        <dbReference type="Google" id="ProtNLM"/>
    </source>
</evidence>
<dbReference type="AlphaFoldDB" id="F4LNP7"/>
<dbReference type="RefSeq" id="WP_013758587.1">
    <property type="nucleotide sequence ID" value="NC_015500.1"/>
</dbReference>
<keyword evidence="3" id="KW-1185">Reference proteome</keyword>
<sequence length="147" mass="16574">MKRICAAVCFCCLVFTAACSQVSRLEKKNLTLIRADGSEVPVRAELARTEQERSFGFMERTVIPDGTGMLFIFERDQILSFWMKNTPHPLSIAFIDSNGVICDIFDMTPYSLASRSSSVSVRYALEVPQGWFERVHIGVGDRVALDW</sequence>
<dbReference type="PROSITE" id="PS51257">
    <property type="entry name" value="PROKAR_LIPOPROTEIN"/>
    <property type="match status" value="1"/>
</dbReference>
<evidence type="ECO:0000313" key="2">
    <source>
        <dbReference type="EMBL" id="AEE16882.1"/>
    </source>
</evidence>
<dbReference type="PANTHER" id="PTHR37953">
    <property type="entry name" value="UPF0127 PROTEIN MJ1496"/>
    <property type="match status" value="1"/>
</dbReference>
<dbReference type="PANTHER" id="PTHR37953:SF1">
    <property type="entry name" value="UPF0127 PROTEIN MJ1496"/>
    <property type="match status" value="1"/>
</dbReference>